<name>A0A0F9V4E7_9ZZZZ</name>
<evidence type="ECO:0000313" key="1">
    <source>
        <dbReference type="EMBL" id="KKN98844.1"/>
    </source>
</evidence>
<organism evidence="1">
    <name type="scientific">marine sediment metagenome</name>
    <dbReference type="NCBI Taxonomy" id="412755"/>
    <lineage>
        <taxon>unclassified sequences</taxon>
        <taxon>metagenomes</taxon>
        <taxon>ecological metagenomes</taxon>
    </lineage>
</organism>
<dbReference type="AlphaFoldDB" id="A0A0F9V4E7"/>
<protein>
    <submittedName>
        <fullName evidence="1">Uncharacterized protein</fullName>
    </submittedName>
</protein>
<dbReference type="EMBL" id="LAZR01000049">
    <property type="protein sequence ID" value="KKN98844.1"/>
    <property type="molecule type" value="Genomic_DNA"/>
</dbReference>
<gene>
    <name evidence="1" type="ORF">LCGC14_0140850</name>
</gene>
<comment type="caution">
    <text evidence="1">The sequence shown here is derived from an EMBL/GenBank/DDBJ whole genome shotgun (WGS) entry which is preliminary data.</text>
</comment>
<proteinExistence type="predicted"/>
<reference evidence="1" key="1">
    <citation type="journal article" date="2015" name="Nature">
        <title>Complex archaea that bridge the gap between prokaryotes and eukaryotes.</title>
        <authorList>
            <person name="Spang A."/>
            <person name="Saw J.H."/>
            <person name="Jorgensen S.L."/>
            <person name="Zaremba-Niedzwiedzka K."/>
            <person name="Martijn J."/>
            <person name="Lind A.E."/>
            <person name="van Eijk R."/>
            <person name="Schleper C."/>
            <person name="Guy L."/>
            <person name="Ettema T.J."/>
        </authorList>
    </citation>
    <scope>NUCLEOTIDE SEQUENCE</scope>
</reference>
<accession>A0A0F9V4E7</accession>
<sequence>MKSKMTNRVKCASCKQSFDKPQKRINETIKLGQQHACSRKCSSALTNENRRCEPTTTNAINTRKDKEKFPEKDHARSLVRRAIKSGKLTPLEECEVCCSEDRIEGHHPNHTQPFLLLYLCKDCHRRADTDPDKWEGLATDYSGCIR</sequence>